<evidence type="ECO:0000256" key="10">
    <source>
        <dbReference type="ARBA" id="ARBA00023242"/>
    </source>
</evidence>
<gene>
    <name evidence="15" type="ORF">Pcinc_017444</name>
</gene>
<reference evidence="15" key="1">
    <citation type="submission" date="2023-10" db="EMBL/GenBank/DDBJ databases">
        <title>Genome assemblies of two species of porcelain crab, Petrolisthes cinctipes and Petrolisthes manimaculis (Anomura: Porcellanidae).</title>
        <authorList>
            <person name="Angst P."/>
        </authorList>
    </citation>
    <scope>NUCLEOTIDE SEQUENCE</scope>
    <source>
        <strain evidence="15">PB745_01</strain>
        <tissue evidence="15">Gill</tissue>
    </source>
</reference>
<organism evidence="15 16">
    <name type="scientific">Petrolisthes cinctipes</name>
    <name type="common">Flat porcelain crab</name>
    <dbReference type="NCBI Taxonomy" id="88211"/>
    <lineage>
        <taxon>Eukaryota</taxon>
        <taxon>Metazoa</taxon>
        <taxon>Ecdysozoa</taxon>
        <taxon>Arthropoda</taxon>
        <taxon>Crustacea</taxon>
        <taxon>Multicrustacea</taxon>
        <taxon>Malacostraca</taxon>
        <taxon>Eumalacostraca</taxon>
        <taxon>Eucarida</taxon>
        <taxon>Decapoda</taxon>
        <taxon>Pleocyemata</taxon>
        <taxon>Anomura</taxon>
        <taxon>Galatheoidea</taxon>
        <taxon>Porcellanidae</taxon>
        <taxon>Petrolisthes</taxon>
    </lineage>
</organism>
<name>A0AAE1FP58_PETCI</name>
<evidence type="ECO:0000313" key="15">
    <source>
        <dbReference type="EMBL" id="KAK3877888.1"/>
    </source>
</evidence>
<keyword evidence="8" id="KW-0479">Metal-binding</keyword>
<dbReference type="Pfam" id="PF13359">
    <property type="entry name" value="DDE_Tnp_4"/>
    <property type="match status" value="1"/>
</dbReference>
<feature type="region of interest" description="Disordered" evidence="13">
    <location>
        <begin position="175"/>
        <end position="209"/>
    </location>
</feature>
<evidence type="ECO:0000259" key="14">
    <source>
        <dbReference type="Pfam" id="PF13359"/>
    </source>
</evidence>
<evidence type="ECO:0000256" key="2">
    <source>
        <dbReference type="ARBA" id="ARBA00004123"/>
    </source>
</evidence>
<keyword evidence="16" id="KW-1185">Reference proteome</keyword>
<dbReference type="EMBL" id="JAWQEG010001614">
    <property type="protein sequence ID" value="KAK3877888.1"/>
    <property type="molecule type" value="Genomic_DNA"/>
</dbReference>
<dbReference type="PANTHER" id="PTHR22930:SF286">
    <property type="entry name" value="NUCLEASE HARBI1"/>
    <property type="match status" value="1"/>
</dbReference>
<dbReference type="GO" id="GO:0046872">
    <property type="term" value="F:metal ion binding"/>
    <property type="evidence" value="ECO:0007669"/>
    <property type="project" value="UniProtKB-KW"/>
</dbReference>
<evidence type="ECO:0000256" key="9">
    <source>
        <dbReference type="ARBA" id="ARBA00022801"/>
    </source>
</evidence>
<evidence type="ECO:0000256" key="6">
    <source>
        <dbReference type="ARBA" id="ARBA00022490"/>
    </source>
</evidence>
<dbReference type="GO" id="GO:0005737">
    <property type="term" value="C:cytoplasm"/>
    <property type="evidence" value="ECO:0007669"/>
    <property type="project" value="UniProtKB-SubCell"/>
</dbReference>
<evidence type="ECO:0000256" key="13">
    <source>
        <dbReference type="SAM" id="MobiDB-lite"/>
    </source>
</evidence>
<comment type="similarity">
    <text evidence="4">Belongs to the HARBI1 family.</text>
</comment>
<dbReference type="PANTHER" id="PTHR22930">
    <property type="match status" value="1"/>
</dbReference>
<comment type="caution">
    <text evidence="15">The sequence shown here is derived from an EMBL/GenBank/DDBJ whole genome shotgun (WGS) entry which is preliminary data.</text>
</comment>
<evidence type="ECO:0000256" key="5">
    <source>
        <dbReference type="ARBA" id="ARBA00015519"/>
    </source>
</evidence>
<evidence type="ECO:0000313" key="16">
    <source>
        <dbReference type="Proteomes" id="UP001286313"/>
    </source>
</evidence>
<keyword evidence="7" id="KW-0540">Nuclease</keyword>
<evidence type="ECO:0000256" key="12">
    <source>
        <dbReference type="ARBA" id="ARBA00045850"/>
    </source>
</evidence>
<keyword evidence="6" id="KW-0963">Cytoplasm</keyword>
<dbReference type="InterPro" id="IPR026103">
    <property type="entry name" value="HARBI1_animal"/>
</dbReference>
<keyword evidence="9" id="KW-0378">Hydrolase</keyword>
<dbReference type="PRINTS" id="PR02086">
    <property type="entry name" value="PUTNUCHARBI1"/>
</dbReference>
<dbReference type="GO" id="GO:0005634">
    <property type="term" value="C:nucleus"/>
    <property type="evidence" value="ECO:0007669"/>
    <property type="project" value="UniProtKB-SubCell"/>
</dbReference>
<evidence type="ECO:0000256" key="4">
    <source>
        <dbReference type="ARBA" id="ARBA00006958"/>
    </source>
</evidence>
<dbReference type="Proteomes" id="UP001286313">
    <property type="component" value="Unassembled WGS sequence"/>
</dbReference>
<evidence type="ECO:0000256" key="3">
    <source>
        <dbReference type="ARBA" id="ARBA00004496"/>
    </source>
</evidence>
<evidence type="ECO:0000256" key="11">
    <source>
        <dbReference type="ARBA" id="ARBA00030126"/>
    </source>
</evidence>
<keyword evidence="10" id="KW-0539">Nucleus</keyword>
<protein>
    <recommendedName>
        <fullName evidence="5">Putative nuclease HARBI1</fullName>
    </recommendedName>
    <alternativeName>
        <fullName evidence="11">Harbinger transposase-derived nuclease</fullName>
    </alternativeName>
</protein>
<dbReference type="InterPro" id="IPR027806">
    <property type="entry name" value="HARBI1_dom"/>
</dbReference>
<comment type="cofactor">
    <cofactor evidence="1">
        <name>a divalent metal cation</name>
        <dbReference type="ChEBI" id="CHEBI:60240"/>
    </cofactor>
</comment>
<comment type="subcellular location">
    <subcellularLocation>
        <location evidence="3">Cytoplasm</location>
    </subcellularLocation>
    <subcellularLocation>
        <location evidence="2">Nucleus</location>
    </subcellularLocation>
</comment>
<proteinExistence type="inferred from homology"/>
<evidence type="ECO:0000256" key="7">
    <source>
        <dbReference type="ARBA" id="ARBA00022722"/>
    </source>
</evidence>
<evidence type="ECO:0000256" key="1">
    <source>
        <dbReference type="ARBA" id="ARBA00001968"/>
    </source>
</evidence>
<dbReference type="InterPro" id="IPR045249">
    <property type="entry name" value="HARBI1-like"/>
</dbReference>
<feature type="domain" description="DDE Tnp4" evidence="14">
    <location>
        <begin position="65"/>
        <end position="170"/>
    </location>
</feature>
<comment type="function">
    <text evidence="12">Transposase-derived protein that may have nuclease activity. Does not have transposase activity.</text>
</comment>
<dbReference type="AlphaFoldDB" id="A0AAE1FP58"/>
<evidence type="ECO:0000256" key="8">
    <source>
        <dbReference type="ARBA" id="ARBA00022723"/>
    </source>
</evidence>
<sequence length="270" mass="30689">MQLCNGDDLGVSQQTVSRVISVTLDALCAQPILKRFIKFPPIQQLQQKKEQFREVAGFPEIVGAIDGTHIRIVKPSEFEVEYVNRKRYHSINVQVVFDAKYNIIDLEARWPGSVHDSRILNESGLKRMFETGAVPAGCHLLGDSGYGSKTWLLTPYLRPQPGYQSNYNRNIQLLLEDDPGHDQPPAEDNIQMAANDDDDDQIEPPPAGYQARNRLPYREEFARLHFQWICVQTGGFHYPFDGTHFPCPKYLPPAHPEGQGEDEEGHHLEI</sequence>
<dbReference type="GO" id="GO:0016787">
    <property type="term" value="F:hydrolase activity"/>
    <property type="evidence" value="ECO:0007669"/>
    <property type="project" value="UniProtKB-KW"/>
</dbReference>
<dbReference type="GO" id="GO:0004518">
    <property type="term" value="F:nuclease activity"/>
    <property type="evidence" value="ECO:0007669"/>
    <property type="project" value="UniProtKB-KW"/>
</dbReference>
<accession>A0AAE1FP58</accession>